<dbReference type="EMBL" id="CP159289">
    <property type="protein sequence ID" value="XCH23948.1"/>
    <property type="molecule type" value="Genomic_DNA"/>
</dbReference>
<accession>A0AAU8FKJ1</accession>
<reference evidence="1" key="1">
    <citation type="submission" date="2024-06" db="EMBL/GenBank/DDBJ databases">
        <title>Sequencing and assembly of the genome of Dyadobacter sp. strain 676, a symbiont of Cyamopsis tetragonoloba.</title>
        <authorList>
            <person name="Guro P."/>
            <person name="Sazanova A."/>
            <person name="Kuznetsova I."/>
            <person name="Belimov A."/>
            <person name="Safronova V."/>
        </authorList>
    </citation>
    <scope>NUCLEOTIDE SEQUENCE</scope>
    <source>
        <strain evidence="1">676</strain>
    </source>
</reference>
<proteinExistence type="predicted"/>
<protein>
    <recommendedName>
        <fullName evidence="2">AraC family transcriptional regulator</fullName>
    </recommendedName>
</protein>
<evidence type="ECO:0008006" key="2">
    <source>
        <dbReference type="Google" id="ProtNLM"/>
    </source>
</evidence>
<sequence length="97" mass="11426">MELIFEKDIQDSFRIRHFVRNERIDHVPERLAYHRILLLQEGAGVIEIDGVRFELTGKTLFLASKGQLCRFPEPCTVSGYELNFGDCFWQKAPRQRE</sequence>
<organism evidence="1">
    <name type="scientific">Dyadobacter sp. 676</name>
    <dbReference type="NCBI Taxonomy" id="3088362"/>
    <lineage>
        <taxon>Bacteria</taxon>
        <taxon>Pseudomonadati</taxon>
        <taxon>Bacteroidota</taxon>
        <taxon>Cytophagia</taxon>
        <taxon>Cytophagales</taxon>
        <taxon>Spirosomataceae</taxon>
        <taxon>Dyadobacter</taxon>
    </lineage>
</organism>
<dbReference type="AlphaFoldDB" id="A0AAU8FKJ1"/>
<evidence type="ECO:0000313" key="1">
    <source>
        <dbReference type="EMBL" id="XCH23948.1"/>
    </source>
</evidence>
<name>A0AAU8FKJ1_9BACT</name>
<dbReference type="RefSeq" id="WP_353719272.1">
    <property type="nucleotide sequence ID" value="NZ_CP159289.1"/>
</dbReference>
<gene>
    <name evidence="1" type="ORF">ABV298_27130</name>
</gene>